<evidence type="ECO:0000256" key="3">
    <source>
        <dbReference type="ARBA" id="ARBA00023123"/>
    </source>
</evidence>
<feature type="region of interest" description="Disordered" evidence="8">
    <location>
        <begin position="1458"/>
        <end position="1549"/>
    </location>
</feature>
<dbReference type="PROSITE" id="PS50176">
    <property type="entry name" value="ARM_REPEAT"/>
    <property type="match status" value="11"/>
</dbReference>
<dbReference type="Gene3D" id="1.20.58.530">
    <property type="match status" value="1"/>
</dbReference>
<feature type="repeat" description="ARM" evidence="6">
    <location>
        <begin position="997"/>
        <end position="1041"/>
    </location>
</feature>
<dbReference type="InterPro" id="IPR001609">
    <property type="entry name" value="Myosin_head_motor_dom-like"/>
</dbReference>
<dbReference type="EMBL" id="JBGBPQ010000014">
    <property type="protein sequence ID" value="KAL1511060.1"/>
    <property type="molecule type" value="Genomic_DNA"/>
</dbReference>
<dbReference type="Pfam" id="PF00063">
    <property type="entry name" value="Myosin_head"/>
    <property type="match status" value="1"/>
</dbReference>
<feature type="repeat" description="ARM" evidence="6">
    <location>
        <begin position="1083"/>
        <end position="1127"/>
    </location>
</feature>
<dbReference type="PRINTS" id="PR00193">
    <property type="entry name" value="MYOSINHEAVY"/>
</dbReference>
<dbReference type="Gene3D" id="1.20.120.720">
    <property type="entry name" value="Myosin VI head, motor domain, U50 subdomain"/>
    <property type="match status" value="1"/>
</dbReference>
<comment type="caution">
    <text evidence="10">The sequence shown here is derived from an EMBL/GenBank/DDBJ whole genome shotgun (WGS) entry which is preliminary data.</text>
</comment>
<organism evidence="10 11">
    <name type="scientific">Prymnesium parvum</name>
    <name type="common">Toxic golden alga</name>
    <dbReference type="NCBI Taxonomy" id="97485"/>
    <lineage>
        <taxon>Eukaryota</taxon>
        <taxon>Haptista</taxon>
        <taxon>Haptophyta</taxon>
        <taxon>Prymnesiophyceae</taxon>
        <taxon>Prymnesiales</taxon>
        <taxon>Prymnesiaceae</taxon>
        <taxon>Prymnesium</taxon>
    </lineage>
</organism>
<feature type="repeat" description="ARM" evidence="6">
    <location>
        <begin position="1384"/>
        <end position="1428"/>
    </location>
</feature>
<keyword evidence="4 7" id="KW-0505">Motor protein</keyword>
<dbReference type="Gene3D" id="1.20.5.4820">
    <property type="match status" value="1"/>
</dbReference>
<protein>
    <recommendedName>
        <fullName evidence="9">Myosin motor domain-containing protein</fullName>
    </recommendedName>
</protein>
<feature type="binding site" evidence="7">
    <location>
        <begin position="161"/>
        <end position="168"/>
    </location>
    <ligand>
        <name>ATP</name>
        <dbReference type="ChEBI" id="CHEBI:30616"/>
    </ligand>
</feature>
<feature type="repeat" description="ARM" evidence="6">
    <location>
        <begin position="1040"/>
        <end position="1084"/>
    </location>
</feature>
<dbReference type="GO" id="GO:0000146">
    <property type="term" value="F:microfilament motor activity"/>
    <property type="evidence" value="ECO:0007669"/>
    <property type="project" value="TreeGrafter"/>
</dbReference>
<evidence type="ECO:0000313" key="10">
    <source>
        <dbReference type="EMBL" id="KAL1511060.1"/>
    </source>
</evidence>
<dbReference type="GO" id="GO:0030048">
    <property type="term" value="P:actin filament-based movement"/>
    <property type="evidence" value="ECO:0007669"/>
    <property type="project" value="TreeGrafter"/>
</dbReference>
<dbReference type="GO" id="GO:0051015">
    <property type="term" value="F:actin filament binding"/>
    <property type="evidence" value="ECO:0007669"/>
    <property type="project" value="TreeGrafter"/>
</dbReference>
<dbReference type="CDD" id="cd00124">
    <property type="entry name" value="MYSc"/>
    <property type="match status" value="1"/>
</dbReference>
<feature type="repeat" description="ARM" evidence="6">
    <location>
        <begin position="1126"/>
        <end position="1170"/>
    </location>
</feature>
<dbReference type="InterPro" id="IPR000225">
    <property type="entry name" value="Armadillo"/>
</dbReference>
<evidence type="ECO:0000256" key="5">
    <source>
        <dbReference type="ARBA" id="ARBA00023203"/>
    </source>
</evidence>
<evidence type="ECO:0000259" key="9">
    <source>
        <dbReference type="PROSITE" id="PS51456"/>
    </source>
</evidence>
<dbReference type="Gene3D" id="1.25.10.10">
    <property type="entry name" value="Leucine-rich Repeat Variant"/>
    <property type="match status" value="3"/>
</dbReference>
<feature type="region of interest" description="Actin-binding" evidence="7">
    <location>
        <begin position="625"/>
        <end position="647"/>
    </location>
</feature>
<dbReference type="SMART" id="SM00185">
    <property type="entry name" value="ARM"/>
    <property type="match status" value="13"/>
</dbReference>
<gene>
    <name evidence="10" type="ORF">AB1Y20_005884</name>
</gene>
<feature type="repeat" description="ARM" evidence="6">
    <location>
        <begin position="954"/>
        <end position="998"/>
    </location>
</feature>
<dbReference type="Gene3D" id="3.40.850.10">
    <property type="entry name" value="Kinesin motor domain"/>
    <property type="match status" value="1"/>
</dbReference>
<keyword evidence="11" id="KW-1185">Reference proteome</keyword>
<dbReference type="InterPro" id="IPR027417">
    <property type="entry name" value="P-loop_NTPase"/>
</dbReference>
<evidence type="ECO:0000256" key="1">
    <source>
        <dbReference type="ARBA" id="ARBA00022741"/>
    </source>
</evidence>
<feature type="repeat" description="ARM" evidence="6">
    <location>
        <begin position="1298"/>
        <end position="1342"/>
    </location>
</feature>
<keyword evidence="2 7" id="KW-0067">ATP-binding</keyword>
<dbReference type="Proteomes" id="UP001515480">
    <property type="component" value="Unassembled WGS sequence"/>
</dbReference>
<feature type="repeat" description="ARM" evidence="6">
    <location>
        <begin position="1341"/>
        <end position="1385"/>
    </location>
</feature>
<feature type="repeat" description="ARM" evidence="6">
    <location>
        <begin position="1212"/>
        <end position="1256"/>
    </location>
</feature>
<evidence type="ECO:0000256" key="8">
    <source>
        <dbReference type="SAM" id="MobiDB-lite"/>
    </source>
</evidence>
<keyword evidence="3 7" id="KW-0518">Myosin</keyword>
<dbReference type="GO" id="GO:0005524">
    <property type="term" value="F:ATP binding"/>
    <property type="evidence" value="ECO:0007669"/>
    <property type="project" value="UniProtKB-UniRule"/>
</dbReference>
<dbReference type="PANTHER" id="PTHR13140:SF745">
    <property type="entry name" value="UNCONVENTIONAL MYOSIN-VI"/>
    <property type="match status" value="1"/>
</dbReference>
<evidence type="ECO:0000256" key="2">
    <source>
        <dbReference type="ARBA" id="ARBA00022840"/>
    </source>
</evidence>
<feature type="compositionally biased region" description="Low complexity" evidence="8">
    <location>
        <begin position="1470"/>
        <end position="1487"/>
    </location>
</feature>
<dbReference type="SUPFAM" id="SSF48371">
    <property type="entry name" value="ARM repeat"/>
    <property type="match status" value="2"/>
</dbReference>
<evidence type="ECO:0000256" key="6">
    <source>
        <dbReference type="PROSITE-ProRule" id="PRU00259"/>
    </source>
</evidence>
<feature type="domain" description="Myosin motor" evidence="9">
    <location>
        <begin position="65"/>
        <end position="745"/>
    </location>
</feature>
<evidence type="ECO:0000256" key="4">
    <source>
        <dbReference type="ARBA" id="ARBA00023175"/>
    </source>
</evidence>
<name>A0AB34J321_PRYPA</name>
<dbReference type="GO" id="GO:0007015">
    <property type="term" value="P:actin filament organization"/>
    <property type="evidence" value="ECO:0007669"/>
    <property type="project" value="TreeGrafter"/>
</dbReference>
<dbReference type="SMART" id="SM00242">
    <property type="entry name" value="MYSc"/>
    <property type="match status" value="1"/>
</dbReference>
<dbReference type="GO" id="GO:0030139">
    <property type="term" value="C:endocytic vesicle"/>
    <property type="evidence" value="ECO:0007669"/>
    <property type="project" value="TreeGrafter"/>
</dbReference>
<keyword evidence="1 7" id="KW-0547">Nucleotide-binding</keyword>
<comment type="similarity">
    <text evidence="7">Belongs to the TRAFAC class myosin-kinesin ATPase superfamily. Myosin family.</text>
</comment>
<dbReference type="InterPro" id="IPR011989">
    <property type="entry name" value="ARM-like"/>
</dbReference>
<evidence type="ECO:0000256" key="7">
    <source>
        <dbReference type="PROSITE-ProRule" id="PRU00782"/>
    </source>
</evidence>
<dbReference type="PROSITE" id="PS51456">
    <property type="entry name" value="MYOSIN_MOTOR"/>
    <property type="match status" value="1"/>
</dbReference>
<dbReference type="InterPro" id="IPR016024">
    <property type="entry name" value="ARM-type_fold"/>
</dbReference>
<keyword evidence="5 7" id="KW-0009">Actin-binding</keyword>
<feature type="repeat" description="ARM" evidence="6">
    <location>
        <begin position="1169"/>
        <end position="1213"/>
    </location>
</feature>
<dbReference type="Gene3D" id="1.10.10.820">
    <property type="match status" value="1"/>
</dbReference>
<proteinExistence type="inferred from homology"/>
<sequence>MSHHKLKEGLIVWVKDKAIAGTDFFTKGRILNVNGNKVTVETSNAVKTQELILPVAECHMMHPGDDVPDHCQLMYLSQPTLLENTRQRYMRDVIYTYVGDILVAVNPFKMIKGLYDTSVMAQCRGKRLHNASCGPHVFMISEKAYVTMKKKKHNQCIVVSGESGAGKTETNRQLLNYLVWRGSDSSSDNSLTQKIMDANPILEAFGNAKTTRNNNSSRFGRYALVQFNGINEVVGAQVRTFLLERSRVTSTLNANERSYHVLYQLVRGGTAYTQGKAESFYYLNLSGCTEVVGMDDAADFVEVHKSLVSVGYLEAEVQDMWSFIAAMLYLGNITFGDGDKAVVQDQAPMLRSSSLLGCGDFSELLVTRVIQVRGDVTKADQSPKQAALARDSLVKIMYARLFTFLVSRINQTVDKTSQTRNYIGLLDVYGFEFFQVNSFEQLCINFANEKLQGFFLETVFAGEEAVYKEEGIPWTPIKYEDNKEIIDLLEAPNVGVYATLDSACKTPNASGKTFCAQLHDTHAKSKVFAAPKLSSKKGAEETRSKEDHFVVKHFAGDVVYNCNEFLEKNNDTLTKEFEEELLRSSKPLTVAICTPEEEKSGAPGSFKGKKGGGFTSVGLKFIASLKSLMLELRSSEAHFVRCIKSNPELKPHLLHGESVINQLRMSGTLDAVRLIQGGFPTRIPYEAIHGRYRDIMPSSVGSLPPPEFCEVIAEVVGIGRSDYSLGLERMFFKMGAAAFLEELQDADPEEMKPILLEKLRIFELKRKSKPIIEKDLVMWLHKRKYATLVAEKRKKEAVELAKEEERMRKEEEKRKREEEQRRRRDEEEKKLKEQEQLAKAKEEERLLHEVRASTRTTAASGDFDTGKLLEEAKAKKAAEAEQAARTLGDVEAMINALEQDADLEQAVAAAGGVGTLIAMAAKHDDSALVQAQFAGVLRDLCISDEIAIEIDEAGGVDAIIAAARRHYDSVDVQAAVAGALRNLSELDQIAEKICRKGGIEVLVDASARHPNDATVAARVAGALWGLSVHDDIAEVIGSSGGTDALITSAKAHPMDAEVQASTAGAMRNLSVSDENKHSIADIEGLEVLIAASENHLESALVQAQVAGALRNLSLNDEVAEQIAVSGGIEVLVNASAEHRSNSKVQAGVAGALRNLSVNDEIAEEIASAGGIDALVTASQEHPNNSDVQAEVAGALWGLSVNDEIEEAIAQADGIRVLVDAARNHFSNAKVQARVAGALRKLSANDENKHEIAATGGIEMLIQSSQIHLSNAVVQAGVAGALANLSVDDEIEQKIASTGGIEVLINAATAHLDNVKVQARVVRALTNLSVHDANKAKIASTKGITTLIKSSFEHQDSAEVQAGVAGALRNLSVSPDIAQLIVQNDAIKSLVQAAQIHTHNAIVQAGVAGALRNLSVNEQNRKIIIDHGGLRALKDAAQRHAENEKLQIEVSGALRNLMGEPKRAEPPGERSPATPSAPSAPSKPVALPLVPTETAPPADAANAKRKQPAQRKPSFGRRTGSFTRSISPSALFGGLSRCTPPFAPHAICPS</sequence>
<accession>A0AB34J321</accession>
<evidence type="ECO:0000313" key="11">
    <source>
        <dbReference type="Proteomes" id="UP001515480"/>
    </source>
</evidence>
<dbReference type="GO" id="GO:0005886">
    <property type="term" value="C:plasma membrane"/>
    <property type="evidence" value="ECO:0007669"/>
    <property type="project" value="TreeGrafter"/>
</dbReference>
<reference evidence="10 11" key="1">
    <citation type="journal article" date="2024" name="Science">
        <title>Giant polyketide synthase enzymes in the biosynthesis of giant marine polyether toxins.</title>
        <authorList>
            <person name="Fallon T.R."/>
            <person name="Shende V.V."/>
            <person name="Wierzbicki I.H."/>
            <person name="Pendleton A.L."/>
            <person name="Watervoot N.F."/>
            <person name="Auber R.P."/>
            <person name="Gonzalez D.J."/>
            <person name="Wisecaver J.H."/>
            <person name="Moore B.S."/>
        </authorList>
    </citation>
    <scope>NUCLEOTIDE SEQUENCE [LARGE SCALE GENOMIC DNA]</scope>
    <source>
        <strain evidence="10 11">12B1</strain>
    </source>
</reference>
<dbReference type="InterPro" id="IPR036961">
    <property type="entry name" value="Kinesin_motor_dom_sf"/>
</dbReference>
<dbReference type="SUPFAM" id="SSF52540">
    <property type="entry name" value="P-loop containing nucleoside triphosphate hydrolases"/>
    <property type="match status" value="1"/>
</dbReference>
<dbReference type="GO" id="GO:0016459">
    <property type="term" value="C:myosin complex"/>
    <property type="evidence" value="ECO:0007669"/>
    <property type="project" value="UniProtKB-KW"/>
</dbReference>
<feature type="repeat" description="ARM" evidence="6">
    <location>
        <begin position="1255"/>
        <end position="1299"/>
    </location>
</feature>
<feature type="region of interest" description="Disordered" evidence="8">
    <location>
        <begin position="799"/>
        <end position="846"/>
    </location>
</feature>
<dbReference type="PANTHER" id="PTHR13140">
    <property type="entry name" value="MYOSIN"/>
    <property type="match status" value="1"/>
</dbReference>